<accession>A0A1J1IMI9</accession>
<organism evidence="1 2">
    <name type="scientific">Clunio marinus</name>
    <dbReference type="NCBI Taxonomy" id="568069"/>
    <lineage>
        <taxon>Eukaryota</taxon>
        <taxon>Metazoa</taxon>
        <taxon>Ecdysozoa</taxon>
        <taxon>Arthropoda</taxon>
        <taxon>Hexapoda</taxon>
        <taxon>Insecta</taxon>
        <taxon>Pterygota</taxon>
        <taxon>Neoptera</taxon>
        <taxon>Endopterygota</taxon>
        <taxon>Diptera</taxon>
        <taxon>Nematocera</taxon>
        <taxon>Chironomoidea</taxon>
        <taxon>Chironomidae</taxon>
        <taxon>Clunio</taxon>
    </lineage>
</organism>
<reference evidence="1 2" key="1">
    <citation type="submission" date="2015-04" db="EMBL/GenBank/DDBJ databases">
        <authorList>
            <person name="Syromyatnikov M.Y."/>
            <person name="Popov V.N."/>
        </authorList>
    </citation>
    <scope>NUCLEOTIDE SEQUENCE [LARGE SCALE GENOMIC DNA]</scope>
</reference>
<protein>
    <submittedName>
        <fullName evidence="1">CLUMA_CG013575, isoform A</fullName>
    </submittedName>
</protein>
<sequence length="60" mass="6680">MINCFVTGDCCKQIGFVNLISMLNVNTKCSTMDSILPCRVPIEQEKLMVVCGSFNDYIQA</sequence>
<dbReference type="AlphaFoldDB" id="A0A1J1IMI9"/>
<gene>
    <name evidence="1" type="ORF">CLUMA_CG013575</name>
</gene>
<name>A0A1J1IMI9_9DIPT</name>
<keyword evidence="2" id="KW-1185">Reference proteome</keyword>
<evidence type="ECO:0000313" key="2">
    <source>
        <dbReference type="Proteomes" id="UP000183832"/>
    </source>
</evidence>
<evidence type="ECO:0000313" key="1">
    <source>
        <dbReference type="EMBL" id="CRL00302.1"/>
    </source>
</evidence>
<dbReference type="EMBL" id="CVRI01000054">
    <property type="protein sequence ID" value="CRL00302.1"/>
    <property type="molecule type" value="Genomic_DNA"/>
</dbReference>
<proteinExistence type="predicted"/>
<dbReference type="Proteomes" id="UP000183832">
    <property type="component" value="Unassembled WGS sequence"/>
</dbReference>